<evidence type="ECO:0000313" key="11">
    <source>
        <dbReference type="EMBL" id="MDO6672580.1"/>
    </source>
</evidence>
<keyword evidence="6 9" id="KW-1133">Transmembrane helix</keyword>
<organism evidence="11 12">
    <name type="scientific">Cobetia amphilecti</name>
    <dbReference type="NCBI Taxonomy" id="1055104"/>
    <lineage>
        <taxon>Bacteria</taxon>
        <taxon>Pseudomonadati</taxon>
        <taxon>Pseudomonadota</taxon>
        <taxon>Gammaproteobacteria</taxon>
        <taxon>Oceanospirillales</taxon>
        <taxon>Halomonadaceae</taxon>
        <taxon>Cobetia</taxon>
    </lineage>
</organism>
<evidence type="ECO:0000256" key="2">
    <source>
        <dbReference type="ARBA" id="ARBA00022448"/>
    </source>
</evidence>
<feature type="transmembrane region" description="Helical" evidence="9">
    <location>
        <begin position="388"/>
        <end position="406"/>
    </location>
</feature>
<dbReference type="PROSITE" id="PS01022">
    <property type="entry name" value="PTR2_1"/>
    <property type="match status" value="1"/>
</dbReference>
<sequence length="465" mass="49742">MSTHSPTGANSRELFGHPAGLYLLFSTELWERFSYYAMRALLVLYLTDAVTSGGLGWNQGDALQLYGIFTGLVYITPMFGGALADNWLGARRAILIGGLIMAAGQFVLAVPPAMSGLDPEMLLYVGLGLLIVGNGLFKPNISTMVGDLYQQGDHRRDGAFTIFYMGINIGALLSGIVAGSMAEGYGWNAGFLVAGIGMLLAVAIQLIFAPRHLGDLGVEPSARREARLSKSNNRKTPLSREERDRIKVIMVLGLFTILFWAGFEQGGGLMALYAQDYTDRMLMGFEVPAAWFQSLNPLFIILLSPLLAGLWTRMDNREPSSPVKFAFGLIALGIGFVCMIGAVLEQKAAGSASMMWLVGAFFFHTLGELCLSPVGLSMVTKLSPVRMGALMMGAWFAFVALANYLAGMIGSLVGEAGAMSVFGGIAITGVLGGLLLLVFAGKLVDWMHGAEARHDGPLETQTSHG</sequence>
<comment type="caution">
    <text evidence="11">The sequence shown here is derived from an EMBL/GenBank/DDBJ whole genome shotgun (WGS) entry which is preliminary data.</text>
</comment>
<dbReference type="PANTHER" id="PTHR23517">
    <property type="entry name" value="RESISTANCE PROTEIN MDTM, PUTATIVE-RELATED-RELATED"/>
    <property type="match status" value="1"/>
</dbReference>
<feature type="domain" description="Major facilitator superfamily (MFS) profile" evidence="10">
    <location>
        <begin position="20"/>
        <end position="444"/>
    </location>
</feature>
<dbReference type="GO" id="GO:1904680">
    <property type="term" value="F:peptide transmembrane transporter activity"/>
    <property type="evidence" value="ECO:0007669"/>
    <property type="project" value="InterPro"/>
</dbReference>
<dbReference type="SUPFAM" id="SSF103473">
    <property type="entry name" value="MFS general substrate transporter"/>
    <property type="match status" value="1"/>
</dbReference>
<comment type="subcellular location">
    <subcellularLocation>
        <location evidence="1">Cell membrane</location>
        <topology evidence="1">Multi-pass membrane protein</topology>
    </subcellularLocation>
    <subcellularLocation>
        <location evidence="8">Membrane</location>
        <topology evidence="8">Multi-pass membrane protein</topology>
    </subcellularLocation>
</comment>
<dbReference type="CDD" id="cd17346">
    <property type="entry name" value="MFS_DtpA_like"/>
    <property type="match status" value="1"/>
</dbReference>
<dbReference type="PROSITE" id="PS50850">
    <property type="entry name" value="MFS"/>
    <property type="match status" value="1"/>
</dbReference>
<dbReference type="GO" id="GO:0005886">
    <property type="term" value="C:plasma membrane"/>
    <property type="evidence" value="ECO:0007669"/>
    <property type="project" value="UniProtKB-SubCell"/>
</dbReference>
<evidence type="ECO:0000256" key="6">
    <source>
        <dbReference type="ARBA" id="ARBA00022989"/>
    </source>
</evidence>
<dbReference type="InterPro" id="IPR000109">
    <property type="entry name" value="POT_fam"/>
</dbReference>
<dbReference type="Pfam" id="PF00854">
    <property type="entry name" value="PTR2"/>
    <property type="match status" value="2"/>
</dbReference>
<keyword evidence="4 8" id="KW-0812">Transmembrane</keyword>
<evidence type="ECO:0000256" key="7">
    <source>
        <dbReference type="ARBA" id="ARBA00023136"/>
    </source>
</evidence>
<dbReference type="AlphaFoldDB" id="A0AAP4TZI6"/>
<feature type="transmembrane region" description="Helical" evidence="9">
    <location>
        <begin position="93"/>
        <end position="115"/>
    </location>
</feature>
<feature type="transmembrane region" description="Helical" evidence="9">
    <location>
        <begin position="121"/>
        <end position="137"/>
    </location>
</feature>
<dbReference type="InterPro" id="IPR005279">
    <property type="entry name" value="Dipep/tripep_permease"/>
</dbReference>
<protein>
    <submittedName>
        <fullName evidence="11">Peptide MFS transporter</fullName>
    </submittedName>
</protein>
<feature type="transmembrane region" description="Helical" evidence="9">
    <location>
        <begin position="418"/>
        <end position="439"/>
    </location>
</feature>
<dbReference type="InterPro" id="IPR018456">
    <property type="entry name" value="PTR2_symporter_CS"/>
</dbReference>
<dbReference type="EMBL" id="JAUORK010000013">
    <property type="protein sequence ID" value="MDO6672580.1"/>
    <property type="molecule type" value="Genomic_DNA"/>
</dbReference>
<dbReference type="InterPro" id="IPR036259">
    <property type="entry name" value="MFS_trans_sf"/>
</dbReference>
<feature type="transmembrane region" description="Helical" evidence="9">
    <location>
        <begin position="323"/>
        <end position="344"/>
    </location>
</feature>
<name>A0AAP4TZI6_9GAMM</name>
<evidence type="ECO:0000256" key="1">
    <source>
        <dbReference type="ARBA" id="ARBA00004651"/>
    </source>
</evidence>
<evidence type="ECO:0000256" key="3">
    <source>
        <dbReference type="ARBA" id="ARBA00022475"/>
    </source>
</evidence>
<feature type="transmembrane region" description="Helical" evidence="9">
    <location>
        <begin position="356"/>
        <end position="376"/>
    </location>
</feature>
<dbReference type="InterPro" id="IPR020846">
    <property type="entry name" value="MFS_dom"/>
</dbReference>
<proteinExistence type="inferred from homology"/>
<keyword evidence="5" id="KW-0571">Peptide transport</keyword>
<feature type="transmembrane region" description="Helical" evidence="9">
    <location>
        <begin position="63"/>
        <end position="84"/>
    </location>
</feature>
<reference evidence="11" key="1">
    <citation type="submission" date="2023-07" db="EMBL/GenBank/DDBJ databases">
        <title>Genome content predicts the carbon catabolic preferences of heterotrophic bacteria.</title>
        <authorList>
            <person name="Gralka M."/>
        </authorList>
    </citation>
    <scope>NUCLEOTIDE SEQUENCE</scope>
    <source>
        <strain evidence="11">C2R13</strain>
    </source>
</reference>
<evidence type="ECO:0000259" key="10">
    <source>
        <dbReference type="PROSITE" id="PS50850"/>
    </source>
</evidence>
<comment type="similarity">
    <text evidence="8">Belongs to the major facilitator superfamily. Proton-dependent oligopeptide transporter (POT/PTR) (TC 2.A.17) family.</text>
</comment>
<dbReference type="PROSITE" id="PS01023">
    <property type="entry name" value="PTR2_2"/>
    <property type="match status" value="1"/>
</dbReference>
<feature type="transmembrane region" description="Helical" evidence="9">
    <location>
        <begin position="158"/>
        <end position="179"/>
    </location>
</feature>
<feature type="transmembrane region" description="Helical" evidence="9">
    <location>
        <begin position="246"/>
        <end position="263"/>
    </location>
</feature>
<evidence type="ECO:0000256" key="8">
    <source>
        <dbReference type="RuleBase" id="RU003755"/>
    </source>
</evidence>
<evidence type="ECO:0000256" key="5">
    <source>
        <dbReference type="ARBA" id="ARBA00022856"/>
    </source>
</evidence>
<keyword evidence="5" id="KW-0653">Protein transport</keyword>
<evidence type="ECO:0000256" key="9">
    <source>
        <dbReference type="SAM" id="Phobius"/>
    </source>
</evidence>
<dbReference type="Gene3D" id="1.20.1250.20">
    <property type="entry name" value="MFS general substrate transporter like domains"/>
    <property type="match status" value="2"/>
</dbReference>
<dbReference type="Proteomes" id="UP001170481">
    <property type="component" value="Unassembled WGS sequence"/>
</dbReference>
<dbReference type="NCBIfam" id="TIGR00924">
    <property type="entry name" value="yjdL_sub1_fam"/>
    <property type="match status" value="2"/>
</dbReference>
<keyword evidence="3" id="KW-1003">Cell membrane</keyword>
<gene>
    <name evidence="11" type="ORF">Q4535_10675</name>
</gene>
<feature type="transmembrane region" description="Helical" evidence="9">
    <location>
        <begin position="290"/>
        <end position="311"/>
    </location>
</feature>
<feature type="transmembrane region" description="Helical" evidence="9">
    <location>
        <begin position="185"/>
        <end position="208"/>
    </location>
</feature>
<evidence type="ECO:0000256" key="4">
    <source>
        <dbReference type="ARBA" id="ARBA00022692"/>
    </source>
</evidence>
<dbReference type="GO" id="GO:0006857">
    <property type="term" value="P:oligopeptide transport"/>
    <property type="evidence" value="ECO:0007669"/>
    <property type="project" value="InterPro"/>
</dbReference>
<keyword evidence="7 9" id="KW-0472">Membrane</keyword>
<keyword evidence="2 8" id="KW-0813">Transport</keyword>
<dbReference type="InterPro" id="IPR050171">
    <property type="entry name" value="MFS_Transporters"/>
</dbReference>
<dbReference type="PANTHER" id="PTHR23517:SF15">
    <property type="entry name" value="PROTON-DEPENDENT OLIGOPEPTIDE FAMILY TRANSPORT PROTEIN"/>
    <property type="match status" value="1"/>
</dbReference>
<accession>A0AAP4TZI6</accession>
<evidence type="ECO:0000313" key="12">
    <source>
        <dbReference type="Proteomes" id="UP001170481"/>
    </source>
</evidence>
<feature type="transmembrane region" description="Helical" evidence="9">
    <location>
        <begin position="36"/>
        <end position="57"/>
    </location>
</feature>
<dbReference type="RefSeq" id="WP_225347520.1">
    <property type="nucleotide sequence ID" value="NZ_CP084115.1"/>
</dbReference>